<dbReference type="PANTHER" id="PTHR43175">
    <property type="entry name" value="CARBONIC ANHYDRASE"/>
    <property type="match status" value="1"/>
</dbReference>
<gene>
    <name evidence="2" type="ORF">HHU08_16850</name>
</gene>
<dbReference type="InterPro" id="IPR001765">
    <property type="entry name" value="Carbonic_anhydrase"/>
</dbReference>
<dbReference type="AlphaFoldDB" id="A0A7Y0KBN5"/>
<organism evidence="2 3">
    <name type="scientific">Niallia alba</name>
    <dbReference type="NCBI Taxonomy" id="2729105"/>
    <lineage>
        <taxon>Bacteria</taxon>
        <taxon>Bacillati</taxon>
        <taxon>Bacillota</taxon>
        <taxon>Bacilli</taxon>
        <taxon>Bacillales</taxon>
        <taxon>Bacillaceae</taxon>
        <taxon>Niallia</taxon>
    </lineage>
</organism>
<sequence length="125" mass="14350">MILDKTKKVLFLMDVRDGLESIIKEETNIQPENMLTIKCFGPVISNPFGDIMRSIIIAVFQEKVEEIFVVGTSSEADRFISIDGQFKSRIQTLDYLFQNSMPEFTGETINEWLNGKRMSKMFVGE</sequence>
<comment type="similarity">
    <text evidence="1">Belongs to the beta-class carbonic anhydrase family.</text>
</comment>
<evidence type="ECO:0000313" key="3">
    <source>
        <dbReference type="Proteomes" id="UP000588491"/>
    </source>
</evidence>
<dbReference type="InterPro" id="IPR036874">
    <property type="entry name" value="Carbonic_anhydrase_sf"/>
</dbReference>
<dbReference type="GO" id="GO:0004089">
    <property type="term" value="F:carbonate dehydratase activity"/>
    <property type="evidence" value="ECO:0007669"/>
    <property type="project" value="InterPro"/>
</dbReference>
<dbReference type="RefSeq" id="WP_169188910.1">
    <property type="nucleotide sequence ID" value="NZ_JABBPK010000001.1"/>
</dbReference>
<name>A0A7Y0KBN5_9BACI</name>
<reference evidence="2 3" key="1">
    <citation type="submission" date="2020-04" db="EMBL/GenBank/DDBJ databases">
        <title>Bacillus sp. UniB3 isolated from commercial digestive syrup.</title>
        <authorList>
            <person name="Thorat V."/>
            <person name="Kirdat K."/>
            <person name="Tiwarekar B."/>
            <person name="Yadav A."/>
        </authorList>
    </citation>
    <scope>NUCLEOTIDE SEQUENCE [LARGE SCALE GENOMIC DNA]</scope>
    <source>
        <strain evidence="2 3">UniB3</strain>
    </source>
</reference>
<evidence type="ECO:0000256" key="1">
    <source>
        <dbReference type="ARBA" id="ARBA00006217"/>
    </source>
</evidence>
<dbReference type="SUPFAM" id="SSF53056">
    <property type="entry name" value="beta-carbonic anhydrase, cab"/>
    <property type="match status" value="1"/>
</dbReference>
<evidence type="ECO:0000313" key="2">
    <source>
        <dbReference type="EMBL" id="NMO78654.1"/>
    </source>
</evidence>
<accession>A0A7Y0KBN5</accession>
<dbReference type="EMBL" id="JABBPK010000001">
    <property type="protein sequence ID" value="NMO78654.1"/>
    <property type="molecule type" value="Genomic_DNA"/>
</dbReference>
<keyword evidence="3" id="KW-1185">Reference proteome</keyword>
<dbReference type="PANTHER" id="PTHR43175:SF1">
    <property type="entry name" value="CARBONIC ANHYDRASE-LIKE PROTEIN YBCF-RELATED"/>
    <property type="match status" value="1"/>
</dbReference>
<dbReference type="GO" id="GO:0008270">
    <property type="term" value="F:zinc ion binding"/>
    <property type="evidence" value="ECO:0007669"/>
    <property type="project" value="InterPro"/>
</dbReference>
<protein>
    <submittedName>
        <fullName evidence="2">Uncharacterized protein</fullName>
    </submittedName>
</protein>
<comment type="caution">
    <text evidence="2">The sequence shown here is derived from an EMBL/GenBank/DDBJ whole genome shotgun (WGS) entry which is preliminary data.</text>
</comment>
<proteinExistence type="inferred from homology"/>
<dbReference type="Proteomes" id="UP000588491">
    <property type="component" value="Unassembled WGS sequence"/>
</dbReference>